<dbReference type="InterPro" id="IPR029058">
    <property type="entry name" value="AB_hydrolase_fold"/>
</dbReference>
<feature type="domain" description="AB hydrolase-1" evidence="1">
    <location>
        <begin position="21"/>
        <end position="116"/>
    </location>
</feature>
<reference evidence="2" key="2">
    <citation type="submission" date="2023-06" db="EMBL/GenBank/DDBJ databases">
        <authorList>
            <consortium name="Lawrence Berkeley National Laboratory"/>
            <person name="Haridas S."/>
            <person name="Hensen N."/>
            <person name="Bonometti L."/>
            <person name="Westerberg I."/>
            <person name="Brannstrom I.O."/>
            <person name="Guillou S."/>
            <person name="Cros-Aarteil S."/>
            <person name="Calhoun S."/>
            <person name="Kuo A."/>
            <person name="Mondo S."/>
            <person name="Pangilinan J."/>
            <person name="Riley R."/>
            <person name="Labutti K."/>
            <person name="Andreopoulos B."/>
            <person name="Lipzen A."/>
            <person name="Chen C."/>
            <person name="Yanf M."/>
            <person name="Daum C."/>
            <person name="Ng V."/>
            <person name="Clum A."/>
            <person name="Steindorff A."/>
            <person name="Ohm R."/>
            <person name="Martin F."/>
            <person name="Silar P."/>
            <person name="Natvig D."/>
            <person name="Lalanne C."/>
            <person name="Gautier V."/>
            <person name="Ament-Velasquez S.L."/>
            <person name="Kruys A."/>
            <person name="Hutchinson M.I."/>
            <person name="Powell A.J."/>
            <person name="Barry K."/>
            <person name="Miller A.N."/>
            <person name="Grigoriev I.V."/>
            <person name="Debuchy R."/>
            <person name="Gladieux P."/>
            <person name="Thoren M.H."/>
            <person name="Johannesson H."/>
        </authorList>
    </citation>
    <scope>NUCLEOTIDE SEQUENCE</scope>
    <source>
        <strain evidence="2">CBS 314.62</strain>
    </source>
</reference>
<dbReference type="AlphaFoldDB" id="A0AAE1C7T4"/>
<dbReference type="Gene3D" id="3.40.50.1820">
    <property type="entry name" value="alpha/beta hydrolase"/>
    <property type="match status" value="1"/>
</dbReference>
<dbReference type="InterPro" id="IPR052897">
    <property type="entry name" value="Sec-Metab_Biosynth_Hydrolase"/>
</dbReference>
<dbReference type="SUPFAM" id="SSF53474">
    <property type="entry name" value="alpha/beta-Hydrolases"/>
    <property type="match status" value="1"/>
</dbReference>
<proteinExistence type="predicted"/>
<reference evidence="2" key="1">
    <citation type="journal article" date="2023" name="Mol. Phylogenet. Evol.">
        <title>Genome-scale phylogeny and comparative genomics of the fungal order Sordariales.</title>
        <authorList>
            <person name="Hensen N."/>
            <person name="Bonometti L."/>
            <person name="Westerberg I."/>
            <person name="Brannstrom I.O."/>
            <person name="Guillou S."/>
            <person name="Cros-Aarteil S."/>
            <person name="Calhoun S."/>
            <person name="Haridas S."/>
            <person name="Kuo A."/>
            <person name="Mondo S."/>
            <person name="Pangilinan J."/>
            <person name="Riley R."/>
            <person name="LaButti K."/>
            <person name="Andreopoulos B."/>
            <person name="Lipzen A."/>
            <person name="Chen C."/>
            <person name="Yan M."/>
            <person name="Daum C."/>
            <person name="Ng V."/>
            <person name="Clum A."/>
            <person name="Steindorff A."/>
            <person name="Ohm R.A."/>
            <person name="Martin F."/>
            <person name="Silar P."/>
            <person name="Natvig D.O."/>
            <person name="Lalanne C."/>
            <person name="Gautier V."/>
            <person name="Ament-Velasquez S.L."/>
            <person name="Kruys A."/>
            <person name="Hutchinson M.I."/>
            <person name="Powell A.J."/>
            <person name="Barry K."/>
            <person name="Miller A.N."/>
            <person name="Grigoriev I.V."/>
            <person name="Debuchy R."/>
            <person name="Gladieux P."/>
            <person name="Hiltunen Thoren M."/>
            <person name="Johannesson H."/>
        </authorList>
    </citation>
    <scope>NUCLEOTIDE SEQUENCE</scope>
    <source>
        <strain evidence="2">CBS 314.62</strain>
    </source>
</reference>
<protein>
    <recommendedName>
        <fullName evidence="1">AB hydrolase-1 domain-containing protein</fullName>
    </recommendedName>
</protein>
<dbReference type="InterPro" id="IPR000073">
    <property type="entry name" value="AB_hydrolase_1"/>
</dbReference>
<dbReference type="PANTHER" id="PTHR37017">
    <property type="entry name" value="AB HYDROLASE-1 DOMAIN-CONTAINING PROTEIN-RELATED"/>
    <property type="match status" value="1"/>
</dbReference>
<sequence>MALAFDVAEDLSAVVRDPRALFIGDDIGEATEEEVEAYLSLLMRWNGKCWGDTLTNTPPWREIPATYLFCSKDEVLPPEYQARMIKDIRARGREVDVITIETAHSPHWTATKEVVGAVDKVAAG</sequence>
<dbReference type="Pfam" id="PF12697">
    <property type="entry name" value="Abhydrolase_6"/>
    <property type="match status" value="1"/>
</dbReference>
<keyword evidence="3" id="KW-1185">Reference proteome</keyword>
<dbReference type="EMBL" id="JAULSO010000005">
    <property type="protein sequence ID" value="KAK3682054.1"/>
    <property type="molecule type" value="Genomic_DNA"/>
</dbReference>
<feature type="non-terminal residue" evidence="2">
    <location>
        <position position="124"/>
    </location>
</feature>
<accession>A0AAE1C7T4</accession>
<name>A0AAE1C7T4_9PEZI</name>
<evidence type="ECO:0000259" key="1">
    <source>
        <dbReference type="Pfam" id="PF12697"/>
    </source>
</evidence>
<evidence type="ECO:0000313" key="2">
    <source>
        <dbReference type="EMBL" id="KAK3682054.1"/>
    </source>
</evidence>
<comment type="caution">
    <text evidence="2">The sequence shown here is derived from an EMBL/GenBank/DDBJ whole genome shotgun (WGS) entry which is preliminary data.</text>
</comment>
<dbReference type="PANTHER" id="PTHR37017:SF10">
    <property type="entry name" value="AB HYDROLASE-1 DOMAIN-CONTAINING PROTEIN"/>
    <property type="match status" value="1"/>
</dbReference>
<evidence type="ECO:0000313" key="3">
    <source>
        <dbReference type="Proteomes" id="UP001270362"/>
    </source>
</evidence>
<dbReference type="Proteomes" id="UP001270362">
    <property type="component" value="Unassembled WGS sequence"/>
</dbReference>
<organism evidence="2 3">
    <name type="scientific">Podospora appendiculata</name>
    <dbReference type="NCBI Taxonomy" id="314037"/>
    <lineage>
        <taxon>Eukaryota</taxon>
        <taxon>Fungi</taxon>
        <taxon>Dikarya</taxon>
        <taxon>Ascomycota</taxon>
        <taxon>Pezizomycotina</taxon>
        <taxon>Sordariomycetes</taxon>
        <taxon>Sordariomycetidae</taxon>
        <taxon>Sordariales</taxon>
        <taxon>Podosporaceae</taxon>
        <taxon>Podospora</taxon>
    </lineage>
</organism>
<gene>
    <name evidence="2" type="ORF">B0T22DRAFT_357257</name>
</gene>